<evidence type="ECO:0000313" key="2">
    <source>
        <dbReference type="EMBL" id="OQE38982.1"/>
    </source>
</evidence>
<reference evidence="3" key="1">
    <citation type="journal article" date="2017" name="Nat. Microbiol.">
        <title>Global analysis of biosynthetic gene clusters reveals vast potential of secondary metabolite production in Penicillium species.</title>
        <authorList>
            <person name="Nielsen J.C."/>
            <person name="Grijseels S."/>
            <person name="Prigent S."/>
            <person name="Ji B."/>
            <person name="Dainat J."/>
            <person name="Nielsen K.F."/>
            <person name="Frisvad J.C."/>
            <person name="Workman M."/>
            <person name="Nielsen J."/>
        </authorList>
    </citation>
    <scope>NUCLEOTIDE SEQUENCE [LARGE SCALE GENOMIC DNA]</scope>
    <source>
        <strain evidence="3">IBT 31321</strain>
    </source>
</reference>
<evidence type="ECO:0000313" key="3">
    <source>
        <dbReference type="Proteomes" id="UP000191500"/>
    </source>
</evidence>
<proteinExistence type="predicted"/>
<feature type="compositionally biased region" description="Basic residues" evidence="1">
    <location>
        <begin position="287"/>
        <end position="300"/>
    </location>
</feature>
<dbReference type="STRING" id="36646.A0A1V6UKK9"/>
<feature type="region of interest" description="Disordered" evidence="1">
    <location>
        <begin position="268"/>
        <end position="300"/>
    </location>
</feature>
<sequence length="300" mass="33960">MKPHFLLGSRDTKTILLDESFTPRSSRYESSRRRNTVYIPSDESITPTVFACLYSSPKRQTKDGNTHISRTTEIHTFESQLARRQPQKPLARPTWRAPLQQSLKVPQAGATSVNVPGTGGGKENIPPGISINTNSKSKSKLENHVSMSERARLGVQNTTCGTRLTMKPKEARTDPPTRVALGKTQGNVIRVPRKIEHPPPVDSAWTSALKRAFSAIVIQRAWRSFKERRDKQTCAIATARAYEVIVRWWRGVKACKLQEQVQQVKLKQRTQETPRQKLPGQRSSVRQSHRNSGRRGIRRL</sequence>
<protein>
    <submittedName>
        <fullName evidence="2">Uncharacterized protein</fullName>
    </submittedName>
</protein>
<dbReference type="Proteomes" id="UP000191500">
    <property type="component" value="Unassembled WGS sequence"/>
</dbReference>
<comment type="caution">
    <text evidence="2">The sequence shown here is derived from an EMBL/GenBank/DDBJ whole genome shotgun (WGS) entry which is preliminary data.</text>
</comment>
<feature type="compositionally biased region" description="Polar residues" evidence="1">
    <location>
        <begin position="104"/>
        <end position="115"/>
    </location>
</feature>
<organism evidence="2 3">
    <name type="scientific">Penicillium coprophilum</name>
    <dbReference type="NCBI Taxonomy" id="36646"/>
    <lineage>
        <taxon>Eukaryota</taxon>
        <taxon>Fungi</taxon>
        <taxon>Dikarya</taxon>
        <taxon>Ascomycota</taxon>
        <taxon>Pezizomycotina</taxon>
        <taxon>Eurotiomycetes</taxon>
        <taxon>Eurotiomycetidae</taxon>
        <taxon>Eurotiales</taxon>
        <taxon>Aspergillaceae</taxon>
        <taxon>Penicillium</taxon>
    </lineage>
</organism>
<accession>A0A1V6UKK9</accession>
<keyword evidence="3" id="KW-1185">Reference proteome</keyword>
<name>A0A1V6UKK9_9EURO</name>
<evidence type="ECO:0000256" key="1">
    <source>
        <dbReference type="SAM" id="MobiDB-lite"/>
    </source>
</evidence>
<dbReference type="AlphaFoldDB" id="A0A1V6UKK9"/>
<gene>
    <name evidence="2" type="ORF">PENCOP_c007G07501</name>
</gene>
<feature type="region of interest" description="Disordered" evidence="1">
    <location>
        <begin position="104"/>
        <end position="138"/>
    </location>
</feature>
<dbReference type="EMBL" id="MDDG01000007">
    <property type="protein sequence ID" value="OQE38982.1"/>
    <property type="molecule type" value="Genomic_DNA"/>
</dbReference>